<dbReference type="AlphaFoldDB" id="A0A430HLS8"/>
<name>A0A430HLS8_9BURK</name>
<sequence length="173" mass="18569">MRQGGYGRSARGWKKLLAALAGVAASDWPWVRRRSTITCAMAHWRRARRRVPHRSALRLAGEIWPDPAGRAIHVEPSTDTGGCMRPAAVVSRLRALAAAWPAVTSCVKRHLEPRVTSGLDELANAGCYCGSKTDTAPALKQLASLRKVFASASATPPAAIAEGQSGARRYGCR</sequence>
<evidence type="ECO:0000313" key="1">
    <source>
        <dbReference type="EMBL" id="RSZ58461.1"/>
    </source>
</evidence>
<protein>
    <submittedName>
        <fullName evidence="1">Uncharacterized protein</fullName>
    </submittedName>
</protein>
<dbReference type="EMBL" id="RXLQ01000006">
    <property type="protein sequence ID" value="RSZ58461.1"/>
    <property type="molecule type" value="Genomic_DNA"/>
</dbReference>
<accession>A0A430HLS8</accession>
<proteinExistence type="predicted"/>
<reference evidence="1 2" key="1">
    <citation type="submission" date="2018-12" db="EMBL/GenBank/DDBJ databases">
        <authorList>
            <person name="Yang E."/>
        </authorList>
    </citation>
    <scope>NUCLEOTIDE SEQUENCE [LARGE SCALE GENOMIC DNA]</scope>
    <source>
        <strain evidence="1 2">SOD</strain>
    </source>
</reference>
<organism evidence="1 2">
    <name type="scientific">Massilia atriviolacea</name>
    <dbReference type="NCBI Taxonomy" id="2495579"/>
    <lineage>
        <taxon>Bacteria</taxon>
        <taxon>Pseudomonadati</taxon>
        <taxon>Pseudomonadota</taxon>
        <taxon>Betaproteobacteria</taxon>
        <taxon>Burkholderiales</taxon>
        <taxon>Oxalobacteraceae</taxon>
        <taxon>Telluria group</taxon>
        <taxon>Massilia</taxon>
    </lineage>
</organism>
<comment type="caution">
    <text evidence="1">The sequence shown here is derived from an EMBL/GenBank/DDBJ whole genome shotgun (WGS) entry which is preliminary data.</text>
</comment>
<dbReference type="RefSeq" id="WP_126074362.1">
    <property type="nucleotide sequence ID" value="NZ_CP051166.1"/>
</dbReference>
<dbReference type="Proteomes" id="UP000278085">
    <property type="component" value="Unassembled WGS sequence"/>
</dbReference>
<gene>
    <name evidence="1" type="ORF">EJB06_12480</name>
</gene>
<evidence type="ECO:0000313" key="2">
    <source>
        <dbReference type="Proteomes" id="UP000278085"/>
    </source>
</evidence>
<keyword evidence="2" id="KW-1185">Reference proteome</keyword>